<gene>
    <name evidence="2" type="ORF">HF086_013640</name>
</gene>
<feature type="region of interest" description="Disordered" evidence="1">
    <location>
        <begin position="61"/>
        <end position="80"/>
    </location>
</feature>
<name>A0A922SDG3_SPOEX</name>
<feature type="non-terminal residue" evidence="2">
    <location>
        <position position="176"/>
    </location>
</feature>
<evidence type="ECO:0000313" key="3">
    <source>
        <dbReference type="Proteomes" id="UP000814243"/>
    </source>
</evidence>
<proteinExistence type="predicted"/>
<comment type="caution">
    <text evidence="2">The sequence shown here is derived from an EMBL/GenBank/DDBJ whole genome shotgun (WGS) entry which is preliminary data.</text>
</comment>
<organism evidence="2 3">
    <name type="scientific">Spodoptera exigua</name>
    <name type="common">Beet armyworm</name>
    <name type="synonym">Noctua fulgens</name>
    <dbReference type="NCBI Taxonomy" id="7107"/>
    <lineage>
        <taxon>Eukaryota</taxon>
        <taxon>Metazoa</taxon>
        <taxon>Ecdysozoa</taxon>
        <taxon>Arthropoda</taxon>
        <taxon>Hexapoda</taxon>
        <taxon>Insecta</taxon>
        <taxon>Pterygota</taxon>
        <taxon>Neoptera</taxon>
        <taxon>Endopterygota</taxon>
        <taxon>Lepidoptera</taxon>
        <taxon>Glossata</taxon>
        <taxon>Ditrysia</taxon>
        <taxon>Noctuoidea</taxon>
        <taxon>Noctuidae</taxon>
        <taxon>Amphipyrinae</taxon>
        <taxon>Spodoptera</taxon>
    </lineage>
</organism>
<dbReference type="AlphaFoldDB" id="A0A922SDG3"/>
<reference evidence="2" key="1">
    <citation type="journal article" date="2021" name="G3 (Bethesda)">
        <title>Genome and transcriptome analysis of the beet armyworm Spodoptera exigua reveals targets for pest control. .</title>
        <authorList>
            <person name="Simon S."/>
            <person name="Breeschoten T."/>
            <person name="Jansen H.J."/>
            <person name="Dirks R.P."/>
            <person name="Schranz M.E."/>
            <person name="Ros V.I.D."/>
        </authorList>
    </citation>
    <scope>NUCLEOTIDE SEQUENCE</scope>
    <source>
        <strain evidence="2">TB_SE_WUR_2020</strain>
    </source>
</reference>
<protein>
    <submittedName>
        <fullName evidence="2">Uncharacterized protein</fullName>
    </submittedName>
</protein>
<evidence type="ECO:0000313" key="2">
    <source>
        <dbReference type="EMBL" id="KAH9632853.1"/>
    </source>
</evidence>
<dbReference type="Proteomes" id="UP000814243">
    <property type="component" value="Unassembled WGS sequence"/>
</dbReference>
<sequence>CRKPKIPENALECHEYIEDENVECLLSLIWDFHIGTEFPTCCARLRCVVEVNGERIVQTRGQPGELFPDKPWKGQQNEPNPAVVGMTGIQQNTVGADGNDINGRRYVDPYPNQPMQESPRKKRSTVYPLFDKTNGRESSSHQLHQVKIHGYSPEKYTSYFTNNNLKSLANPKLQLS</sequence>
<accession>A0A922SDG3</accession>
<evidence type="ECO:0000256" key="1">
    <source>
        <dbReference type="SAM" id="MobiDB-lite"/>
    </source>
</evidence>
<dbReference type="EMBL" id="JACEFF010000681">
    <property type="protein sequence ID" value="KAH9632853.1"/>
    <property type="molecule type" value="Genomic_DNA"/>
</dbReference>